<dbReference type="InterPro" id="IPR000192">
    <property type="entry name" value="Aminotrans_V_dom"/>
</dbReference>
<evidence type="ECO:0000256" key="8">
    <source>
        <dbReference type="RuleBase" id="RU004506"/>
    </source>
</evidence>
<dbReference type="PROSITE" id="PS00595">
    <property type="entry name" value="AA_TRANSFER_CLASS_5"/>
    <property type="match status" value="1"/>
</dbReference>
<dbReference type="GO" id="GO:0006534">
    <property type="term" value="P:cysteine metabolic process"/>
    <property type="evidence" value="ECO:0007669"/>
    <property type="project" value="UniProtKB-UniRule"/>
</dbReference>
<proteinExistence type="inferred from homology"/>
<dbReference type="Proteomes" id="UP000247807">
    <property type="component" value="Unassembled WGS sequence"/>
</dbReference>
<comment type="caution">
    <text evidence="10">The sequence shown here is derived from an EMBL/GenBank/DDBJ whole genome shotgun (WGS) entry which is preliminary data.</text>
</comment>
<evidence type="ECO:0000256" key="6">
    <source>
        <dbReference type="ARBA" id="ARBA00050776"/>
    </source>
</evidence>
<protein>
    <recommendedName>
        <fullName evidence="3 8">Cysteine desulfurase</fullName>
        <ecNumber evidence="3 8">2.8.1.7</ecNumber>
    </recommendedName>
</protein>
<evidence type="ECO:0000259" key="9">
    <source>
        <dbReference type="Pfam" id="PF00266"/>
    </source>
</evidence>
<keyword evidence="4 8" id="KW-0808">Transferase</keyword>
<dbReference type="PANTHER" id="PTHR43586:SF8">
    <property type="entry name" value="CYSTEINE DESULFURASE 1, CHLOROPLASTIC"/>
    <property type="match status" value="1"/>
</dbReference>
<dbReference type="PIRSF" id="PIRSF005572">
    <property type="entry name" value="NifS"/>
    <property type="match status" value="1"/>
</dbReference>
<sequence>MKHLIDHIAEKSRKDFPLINGDRKNLIYLDHAATSQKPQEVIDTLKKYYSYQNANVHRGAHQLSAIATEEFENARKLTARFINSNNAKEIIFTRNATEAINLVAYSWGNYELQENDEILISLMEHHSNIVPWQIISKQKKCKLIYINIDENGELDIDDFKKKLSNKTKLVSLVHVSNTLGCCNPIEEISHLAHQKGSLVLLDACQSLAHKPVDIKKLGVDFLAGSSHKLCGPTGIGFLWGREEILEKIPPFLGGGEMINEVFKNESTWADLPHKFEAGTPAIGEAIGMGKALNYLQSIGLNEIHNYEKELTRYLFEKLEQIDDVKILGPSPLNQPERGPLATFYFKEIHSNDIAELLDNSNICIRSGHHCCQPLHRFYGIKSTARASLSFISTTSEIDYLTEELQSIISFLKKNS</sequence>
<evidence type="ECO:0000256" key="1">
    <source>
        <dbReference type="ARBA" id="ARBA00001933"/>
    </source>
</evidence>
<dbReference type="InterPro" id="IPR016454">
    <property type="entry name" value="Cysteine_dSase"/>
</dbReference>
<evidence type="ECO:0000256" key="4">
    <source>
        <dbReference type="ARBA" id="ARBA00022679"/>
    </source>
</evidence>
<dbReference type="InterPro" id="IPR020578">
    <property type="entry name" value="Aminotrans_V_PyrdxlP_BS"/>
</dbReference>
<evidence type="ECO:0000256" key="3">
    <source>
        <dbReference type="ARBA" id="ARBA00012239"/>
    </source>
</evidence>
<reference evidence="10 11" key="1">
    <citation type="journal article" date="2018" name="Appl. Environ. Microbiol.">
        <title>Genome rearrangement shapes Prochlorococcus ecological adaptation.</title>
        <authorList>
            <person name="Yan W."/>
            <person name="Wei S."/>
            <person name="Wang Q."/>
            <person name="Xiao X."/>
            <person name="Zeng Q."/>
            <person name="Jiao N."/>
            <person name="Zhang R."/>
        </authorList>
    </citation>
    <scope>NUCLEOTIDE SEQUENCE [LARGE SCALE GENOMIC DNA]</scope>
    <source>
        <strain evidence="10 11">XMU1408</strain>
    </source>
</reference>
<evidence type="ECO:0000313" key="11">
    <source>
        <dbReference type="Proteomes" id="UP000247807"/>
    </source>
</evidence>
<organism evidence="10 11">
    <name type="scientific">Prochlorococcus marinus XMU1408</name>
    <dbReference type="NCBI Taxonomy" id="2213228"/>
    <lineage>
        <taxon>Bacteria</taxon>
        <taxon>Bacillati</taxon>
        <taxon>Cyanobacteriota</taxon>
        <taxon>Cyanophyceae</taxon>
        <taxon>Synechococcales</taxon>
        <taxon>Prochlorococcaceae</taxon>
        <taxon>Prochlorococcus</taxon>
    </lineage>
</organism>
<dbReference type="GO" id="GO:0030170">
    <property type="term" value="F:pyridoxal phosphate binding"/>
    <property type="evidence" value="ECO:0007669"/>
    <property type="project" value="UniProtKB-UniRule"/>
</dbReference>
<dbReference type="Pfam" id="PF00266">
    <property type="entry name" value="Aminotran_5"/>
    <property type="match status" value="1"/>
</dbReference>
<dbReference type="OrthoDB" id="9804366at2"/>
<feature type="domain" description="Aminotransferase class V" evidence="9">
    <location>
        <begin position="27"/>
        <end position="400"/>
    </location>
</feature>
<accession>A0A318R5U2</accession>
<dbReference type="Gene3D" id="3.90.1150.10">
    <property type="entry name" value="Aspartate Aminotransferase, domain 1"/>
    <property type="match status" value="1"/>
</dbReference>
<comment type="function">
    <text evidence="8">Catalyzes the removal of elemental sulfur and selenium atoms from L-cysteine, L-cystine, L-selenocysteine, and L-selenocystine to produce L-alanine.</text>
</comment>
<dbReference type="PANTHER" id="PTHR43586">
    <property type="entry name" value="CYSTEINE DESULFURASE"/>
    <property type="match status" value="1"/>
</dbReference>
<dbReference type="InterPro" id="IPR010970">
    <property type="entry name" value="Cys_dSase_SufS"/>
</dbReference>
<evidence type="ECO:0000256" key="7">
    <source>
        <dbReference type="RuleBase" id="RU004504"/>
    </source>
</evidence>
<dbReference type="InterPro" id="IPR015421">
    <property type="entry name" value="PyrdxlP-dep_Trfase_major"/>
</dbReference>
<dbReference type="RefSeq" id="WP_158465803.1">
    <property type="nucleotide sequence ID" value="NZ_QJUE01000001.1"/>
</dbReference>
<dbReference type="EMBL" id="QJUE01000001">
    <property type="protein sequence ID" value="PYE03729.1"/>
    <property type="molecule type" value="Genomic_DNA"/>
</dbReference>
<dbReference type="Gene3D" id="3.40.640.10">
    <property type="entry name" value="Type I PLP-dependent aspartate aminotransferase-like (Major domain)"/>
    <property type="match status" value="1"/>
</dbReference>
<comment type="similarity">
    <text evidence="2 8">Belongs to the class-V pyridoxal-phosphate-dependent aminotransferase family. Csd subfamily.</text>
</comment>
<dbReference type="GO" id="GO:0031071">
    <property type="term" value="F:cysteine desulfurase activity"/>
    <property type="evidence" value="ECO:0007669"/>
    <property type="project" value="UniProtKB-UniRule"/>
</dbReference>
<name>A0A318R5U2_PROMR</name>
<dbReference type="InterPro" id="IPR015422">
    <property type="entry name" value="PyrdxlP-dep_Trfase_small"/>
</dbReference>
<dbReference type="SUPFAM" id="SSF53383">
    <property type="entry name" value="PLP-dependent transferases"/>
    <property type="match status" value="1"/>
</dbReference>
<dbReference type="InterPro" id="IPR015424">
    <property type="entry name" value="PyrdxlP-dep_Trfase"/>
</dbReference>
<gene>
    <name evidence="10" type="ORF">DNJ73_00655</name>
</gene>
<comment type="cofactor">
    <cofactor evidence="1 7">
        <name>pyridoxal 5'-phosphate</name>
        <dbReference type="ChEBI" id="CHEBI:597326"/>
    </cofactor>
</comment>
<dbReference type="AlphaFoldDB" id="A0A318R5U2"/>
<evidence type="ECO:0000256" key="2">
    <source>
        <dbReference type="ARBA" id="ARBA00010447"/>
    </source>
</evidence>
<comment type="catalytic activity">
    <reaction evidence="6 8">
        <text>(sulfur carrier)-H + L-cysteine = (sulfur carrier)-SH + L-alanine</text>
        <dbReference type="Rhea" id="RHEA:43892"/>
        <dbReference type="Rhea" id="RHEA-COMP:14737"/>
        <dbReference type="Rhea" id="RHEA-COMP:14739"/>
        <dbReference type="ChEBI" id="CHEBI:29917"/>
        <dbReference type="ChEBI" id="CHEBI:35235"/>
        <dbReference type="ChEBI" id="CHEBI:57972"/>
        <dbReference type="ChEBI" id="CHEBI:64428"/>
        <dbReference type="EC" id="2.8.1.7"/>
    </reaction>
</comment>
<dbReference type="NCBIfam" id="TIGR01979">
    <property type="entry name" value="sufS"/>
    <property type="match status" value="1"/>
</dbReference>
<evidence type="ECO:0000256" key="5">
    <source>
        <dbReference type="ARBA" id="ARBA00022898"/>
    </source>
</evidence>
<dbReference type="CDD" id="cd06453">
    <property type="entry name" value="SufS_like"/>
    <property type="match status" value="1"/>
</dbReference>
<evidence type="ECO:0000313" key="10">
    <source>
        <dbReference type="EMBL" id="PYE03729.1"/>
    </source>
</evidence>
<keyword evidence="5 8" id="KW-0663">Pyridoxal phosphate</keyword>
<dbReference type="EC" id="2.8.1.7" evidence="3 8"/>